<keyword evidence="4" id="KW-0689">Ribosomal protein</keyword>
<accession>A0A7S0W8A5</accession>
<dbReference type="PANTHER" id="PTHR10746:SF17">
    <property type="entry name" value="LARGE RIBOSOMAL SUBUNIT PROTEIN UL4C"/>
    <property type="match status" value="1"/>
</dbReference>
<dbReference type="HAMAP" id="MF_01328_B">
    <property type="entry name" value="Ribosomal_uL4_B"/>
    <property type="match status" value="1"/>
</dbReference>
<dbReference type="Pfam" id="PF00573">
    <property type="entry name" value="Ribosomal_L4"/>
    <property type="match status" value="1"/>
</dbReference>
<evidence type="ECO:0000256" key="5">
    <source>
        <dbReference type="ARBA" id="ARBA00023274"/>
    </source>
</evidence>
<dbReference type="SUPFAM" id="SSF52166">
    <property type="entry name" value="Ribosomal protein L4"/>
    <property type="match status" value="1"/>
</dbReference>
<evidence type="ECO:0000256" key="4">
    <source>
        <dbReference type="ARBA" id="ARBA00022980"/>
    </source>
</evidence>
<sequence length="215" mass="23965">MAAIETINYKVNSLDKDSSSEKSVSLELKVTPNNSKYILHRAVVKQDSQSRQGTSSTKTRSEVRAGGKKPWKQKGTGQARSGSKNSPLWNGGGVAFGPKPRSYKKKINNKEFKLALQTALYSCNSKIVVVENFTDEVQKPNTKSVLQKLENVVDLKTKTLLVIKEPNKNISLSVRNVDKVNLLYSNTLNVKDLLMATKIIITEDALENIQKTYHE</sequence>
<keyword evidence="2" id="KW-0699">rRNA-binding</keyword>
<feature type="compositionally biased region" description="Polar residues" evidence="8">
    <location>
        <begin position="75"/>
        <end position="88"/>
    </location>
</feature>
<evidence type="ECO:0000256" key="7">
    <source>
        <dbReference type="ARBA" id="ARBA00035387"/>
    </source>
</evidence>
<dbReference type="Gene3D" id="3.40.1370.10">
    <property type="match status" value="1"/>
</dbReference>
<dbReference type="GO" id="GO:0006412">
    <property type="term" value="P:translation"/>
    <property type="evidence" value="ECO:0007669"/>
    <property type="project" value="InterPro"/>
</dbReference>
<evidence type="ECO:0000256" key="2">
    <source>
        <dbReference type="ARBA" id="ARBA00022730"/>
    </source>
</evidence>
<keyword evidence="3" id="KW-0694">RNA-binding</keyword>
<evidence type="ECO:0000313" key="9">
    <source>
        <dbReference type="EMBL" id="CAD8805943.1"/>
    </source>
</evidence>
<feature type="region of interest" description="Disordered" evidence="8">
    <location>
        <begin position="42"/>
        <end position="101"/>
    </location>
</feature>
<proteinExistence type="inferred from homology"/>
<dbReference type="InterPro" id="IPR013005">
    <property type="entry name" value="Ribosomal_uL4-like"/>
</dbReference>
<dbReference type="GO" id="GO:0019843">
    <property type="term" value="F:rRNA binding"/>
    <property type="evidence" value="ECO:0007669"/>
    <property type="project" value="UniProtKB-KW"/>
</dbReference>
<dbReference type="GO" id="GO:1990904">
    <property type="term" value="C:ribonucleoprotein complex"/>
    <property type="evidence" value="ECO:0007669"/>
    <property type="project" value="UniProtKB-KW"/>
</dbReference>
<name>A0A7S0W8A5_9CRYP</name>
<dbReference type="NCBIfam" id="TIGR03953">
    <property type="entry name" value="rplD_bact"/>
    <property type="match status" value="1"/>
</dbReference>
<dbReference type="GO" id="GO:0003735">
    <property type="term" value="F:structural constituent of ribosome"/>
    <property type="evidence" value="ECO:0007669"/>
    <property type="project" value="InterPro"/>
</dbReference>
<keyword evidence="5" id="KW-0687">Ribonucleoprotein</keyword>
<evidence type="ECO:0000256" key="1">
    <source>
        <dbReference type="ARBA" id="ARBA00010528"/>
    </source>
</evidence>
<dbReference type="GO" id="GO:0005840">
    <property type="term" value="C:ribosome"/>
    <property type="evidence" value="ECO:0007669"/>
    <property type="project" value="UniProtKB-KW"/>
</dbReference>
<dbReference type="AlphaFoldDB" id="A0A7S0W8A5"/>
<protein>
    <recommendedName>
        <fullName evidence="6">Large ribosomal subunit protein uL4c</fullName>
    </recommendedName>
    <alternativeName>
        <fullName evidence="7">50S ribosomal protein L4, chloroplastic</fullName>
    </alternativeName>
</protein>
<dbReference type="InterPro" id="IPR023574">
    <property type="entry name" value="Ribosomal_uL4_dom_sf"/>
</dbReference>
<evidence type="ECO:0000256" key="3">
    <source>
        <dbReference type="ARBA" id="ARBA00022884"/>
    </source>
</evidence>
<gene>
    <name evidence="9" type="ORF">HTEP1355_LOCUS19622</name>
</gene>
<dbReference type="EMBL" id="HBFN01033886">
    <property type="protein sequence ID" value="CAD8805943.1"/>
    <property type="molecule type" value="Transcribed_RNA"/>
</dbReference>
<evidence type="ECO:0000256" key="6">
    <source>
        <dbReference type="ARBA" id="ARBA00035208"/>
    </source>
</evidence>
<dbReference type="PANTHER" id="PTHR10746">
    <property type="entry name" value="50S RIBOSOMAL PROTEIN L4"/>
    <property type="match status" value="1"/>
</dbReference>
<reference evidence="9" key="1">
    <citation type="submission" date="2021-01" db="EMBL/GenBank/DDBJ databases">
        <authorList>
            <person name="Corre E."/>
            <person name="Pelletier E."/>
            <person name="Niang G."/>
            <person name="Scheremetjew M."/>
            <person name="Finn R."/>
            <person name="Kale V."/>
            <person name="Holt S."/>
            <person name="Cochrane G."/>
            <person name="Meng A."/>
            <person name="Brown T."/>
            <person name="Cohen L."/>
        </authorList>
    </citation>
    <scope>NUCLEOTIDE SEQUENCE</scope>
    <source>
        <strain evidence="9">CCMP443</strain>
    </source>
</reference>
<feature type="compositionally biased region" description="Polar residues" evidence="8">
    <location>
        <begin position="46"/>
        <end position="58"/>
    </location>
</feature>
<comment type="similarity">
    <text evidence="1">Belongs to the universal ribosomal protein uL4 family.</text>
</comment>
<dbReference type="InterPro" id="IPR002136">
    <property type="entry name" value="Ribosomal_uL4"/>
</dbReference>
<organism evidence="9">
    <name type="scientific">Hemiselmis tepida</name>
    <dbReference type="NCBI Taxonomy" id="464990"/>
    <lineage>
        <taxon>Eukaryota</taxon>
        <taxon>Cryptophyceae</taxon>
        <taxon>Cryptomonadales</taxon>
        <taxon>Hemiselmidaceae</taxon>
        <taxon>Hemiselmis</taxon>
    </lineage>
</organism>
<evidence type="ECO:0000256" key="8">
    <source>
        <dbReference type="SAM" id="MobiDB-lite"/>
    </source>
</evidence>